<dbReference type="RefSeq" id="WP_169834176.1">
    <property type="nucleotide sequence ID" value="NZ_MAQA01000003.1"/>
</dbReference>
<dbReference type="Proteomes" id="UP000093412">
    <property type="component" value="Unassembled WGS sequence"/>
</dbReference>
<organism evidence="1 2">
    <name type="scientific">Oerskovia enterophila</name>
    <dbReference type="NCBI Taxonomy" id="43678"/>
    <lineage>
        <taxon>Bacteria</taxon>
        <taxon>Bacillati</taxon>
        <taxon>Actinomycetota</taxon>
        <taxon>Actinomycetes</taxon>
        <taxon>Micrococcales</taxon>
        <taxon>Cellulomonadaceae</taxon>
        <taxon>Oerskovia</taxon>
    </lineage>
</organism>
<evidence type="ECO:0000313" key="1">
    <source>
        <dbReference type="EMBL" id="OCI32896.1"/>
    </source>
</evidence>
<sequence>MPKQAWLEQRFCDQCQDVVGVQMHVHAPGAPGEGHVTGAVGYDAAGHEFG</sequence>
<comment type="caution">
    <text evidence="1">The sequence shown here is derived from an EMBL/GenBank/DDBJ whole genome shotgun (WGS) entry which is preliminary data.</text>
</comment>
<accession>A0ABX2Y8X7</accession>
<proteinExistence type="predicted"/>
<evidence type="ECO:0000313" key="2">
    <source>
        <dbReference type="Proteomes" id="UP000093412"/>
    </source>
</evidence>
<gene>
    <name evidence="1" type="ORF">OERS_04880</name>
</gene>
<keyword evidence="2" id="KW-1185">Reference proteome</keyword>
<name>A0ABX2Y8X7_9CELL</name>
<reference evidence="1 2" key="1">
    <citation type="submission" date="2016-06" db="EMBL/GenBank/DDBJ databases">
        <title>Genome sequence of Oerskovia enterophila DSM 43852.</title>
        <authorList>
            <person name="Poehlein A."/>
            <person name="Jag V."/>
            <person name="Bengelsdorf F.R."/>
            <person name="Daniel R."/>
            <person name="Duerre P."/>
        </authorList>
    </citation>
    <scope>NUCLEOTIDE SEQUENCE [LARGE SCALE GENOMIC DNA]</scope>
    <source>
        <strain evidence="1 2">DSM 43852</strain>
    </source>
</reference>
<protein>
    <submittedName>
        <fullName evidence="1">Uncharacterized protein</fullName>
    </submittedName>
</protein>
<dbReference type="EMBL" id="MAQA01000003">
    <property type="protein sequence ID" value="OCI32896.1"/>
    <property type="molecule type" value="Genomic_DNA"/>
</dbReference>